<accession>A0A1D3K8V3</accession>
<reference evidence="2" key="1">
    <citation type="submission" date="2016-07" db="EMBL/GenBank/DDBJ databases">
        <authorList>
            <person name="Florea S."/>
            <person name="Webb J.S."/>
            <person name="Jaromczyk J."/>
            <person name="Schardl C.L."/>
        </authorList>
    </citation>
    <scope>NUCLEOTIDE SEQUENCE [LARGE SCALE GENOMIC DNA]</scope>
    <source>
        <strain evidence="2">1YdBTEX2</strain>
    </source>
</reference>
<name>A0A1D3K8V3_PSEVE</name>
<organism evidence="1 2">
    <name type="scientific">Pseudomonas veronii 1YdBTEX2</name>
    <dbReference type="NCBI Taxonomy" id="1295141"/>
    <lineage>
        <taxon>Bacteria</taxon>
        <taxon>Pseudomonadati</taxon>
        <taxon>Pseudomonadota</taxon>
        <taxon>Gammaproteobacteria</taxon>
        <taxon>Pseudomonadales</taxon>
        <taxon>Pseudomonadaceae</taxon>
        <taxon>Pseudomonas</taxon>
    </lineage>
</organism>
<dbReference type="EMBL" id="LT599584">
    <property type="protein sequence ID" value="SBW84682.1"/>
    <property type="molecule type" value="Genomic_DNA"/>
</dbReference>
<evidence type="ECO:0000313" key="2">
    <source>
        <dbReference type="Proteomes" id="UP000245431"/>
    </source>
</evidence>
<sequence>MVIKLKRRKGNEVGNCLDILSRSLIKTPQELNPQNSVQQAG</sequence>
<gene>
    <name evidence="1" type="ORF">PVE_R2G0656</name>
</gene>
<protein>
    <submittedName>
        <fullName evidence="1">Uncharacterized protein</fullName>
    </submittedName>
</protein>
<dbReference type="Proteomes" id="UP000245431">
    <property type="component" value="Chromosome PVE_r2"/>
</dbReference>
<proteinExistence type="predicted"/>
<dbReference type="AlphaFoldDB" id="A0A1D3K8V3"/>
<evidence type="ECO:0000313" key="1">
    <source>
        <dbReference type="EMBL" id="SBW84682.1"/>
    </source>
</evidence>